<keyword evidence="11" id="KW-0966">Cell projection</keyword>
<evidence type="ECO:0000256" key="9">
    <source>
        <dbReference type="ARBA" id="ARBA00022833"/>
    </source>
</evidence>
<dbReference type="PANTHER" id="PTHR12673">
    <property type="entry name" value="FACIOGENITAL DYSPLASIA PROTEIN"/>
    <property type="match status" value="1"/>
</dbReference>
<comment type="subcellular location">
    <subcellularLocation>
        <location evidence="2">Cell projection</location>
    </subcellularLocation>
    <subcellularLocation>
        <location evidence="1">Cytoplasm</location>
        <location evidence="1">Cytoskeleton</location>
    </subcellularLocation>
</comment>
<evidence type="ECO:0000256" key="12">
    <source>
        <dbReference type="PROSITE-ProRule" id="PRU00091"/>
    </source>
</evidence>
<dbReference type="Pfam" id="PF01363">
    <property type="entry name" value="FYVE"/>
    <property type="match status" value="1"/>
</dbReference>
<comment type="caution">
    <text evidence="16">The sequence shown here is derived from an EMBL/GenBank/DDBJ whole genome shotgun (WGS) entry which is preliminary data.</text>
</comment>
<evidence type="ECO:0000256" key="1">
    <source>
        <dbReference type="ARBA" id="ARBA00004245"/>
    </source>
</evidence>
<feature type="domain" description="DH" evidence="14">
    <location>
        <begin position="148"/>
        <end position="336"/>
    </location>
</feature>
<dbReference type="GO" id="GO:0008270">
    <property type="term" value="F:zinc ion binding"/>
    <property type="evidence" value="ECO:0007669"/>
    <property type="project" value="UniProtKB-KW"/>
</dbReference>
<dbReference type="InterPro" id="IPR017455">
    <property type="entry name" value="Znf_FYVE-rel"/>
</dbReference>
<evidence type="ECO:0000256" key="10">
    <source>
        <dbReference type="ARBA" id="ARBA00023212"/>
    </source>
</evidence>
<evidence type="ECO:0000256" key="5">
    <source>
        <dbReference type="ARBA" id="ARBA00022658"/>
    </source>
</evidence>
<evidence type="ECO:0000256" key="4">
    <source>
        <dbReference type="ARBA" id="ARBA00022553"/>
    </source>
</evidence>
<dbReference type="InterPro" id="IPR035899">
    <property type="entry name" value="DBL_dom_sf"/>
</dbReference>
<dbReference type="PROSITE" id="PS50178">
    <property type="entry name" value="ZF_FYVE"/>
    <property type="match status" value="1"/>
</dbReference>
<keyword evidence="6" id="KW-0479">Metal-binding</keyword>
<dbReference type="InterPro" id="IPR013083">
    <property type="entry name" value="Znf_RING/FYVE/PHD"/>
</dbReference>
<dbReference type="AlphaFoldDB" id="A0A8X7XGY9"/>
<keyword evidence="7" id="KW-0677">Repeat</keyword>
<dbReference type="CDD" id="cd15741">
    <property type="entry name" value="FYVE_FGD1_2_4"/>
    <property type="match status" value="1"/>
</dbReference>
<feature type="domain" description="PH" evidence="13">
    <location>
        <begin position="592"/>
        <end position="689"/>
    </location>
</feature>
<dbReference type="SUPFAM" id="SSF57903">
    <property type="entry name" value="FYVE/PHD zinc finger"/>
    <property type="match status" value="1"/>
</dbReference>
<dbReference type="InterPro" id="IPR011011">
    <property type="entry name" value="Znf_FYVE_PHD"/>
</dbReference>
<dbReference type="InterPro" id="IPR000219">
    <property type="entry name" value="DH_dom"/>
</dbReference>
<dbReference type="GO" id="GO:0005856">
    <property type="term" value="C:cytoskeleton"/>
    <property type="evidence" value="ECO:0007669"/>
    <property type="project" value="UniProtKB-SubCell"/>
</dbReference>
<dbReference type="PROSITE" id="PS50003">
    <property type="entry name" value="PH_DOMAIN"/>
    <property type="match status" value="2"/>
</dbReference>
<evidence type="ECO:0000256" key="3">
    <source>
        <dbReference type="ARBA" id="ARBA00022490"/>
    </source>
</evidence>
<keyword evidence="9" id="KW-0862">Zinc</keyword>
<dbReference type="GO" id="GO:0046847">
    <property type="term" value="P:filopodium assembly"/>
    <property type="evidence" value="ECO:0007669"/>
    <property type="project" value="TreeGrafter"/>
</dbReference>
<evidence type="ECO:0000259" key="14">
    <source>
        <dbReference type="PROSITE" id="PS50010"/>
    </source>
</evidence>
<dbReference type="InterPro" id="IPR001849">
    <property type="entry name" value="PH_domain"/>
</dbReference>
<evidence type="ECO:0000256" key="2">
    <source>
        <dbReference type="ARBA" id="ARBA00004316"/>
    </source>
</evidence>
<keyword evidence="4" id="KW-0597">Phosphoprotein</keyword>
<dbReference type="SMART" id="SM00064">
    <property type="entry name" value="FYVE"/>
    <property type="match status" value="1"/>
</dbReference>
<keyword evidence="10" id="KW-0206">Cytoskeleton</keyword>
<name>A0A8X7XGY9_POLSE</name>
<dbReference type="FunFam" id="3.30.40.10:FF:000061">
    <property type="entry name" value="FYVE, RhoGEF and PH domain containing 1"/>
    <property type="match status" value="1"/>
</dbReference>
<feature type="non-terminal residue" evidence="16">
    <location>
        <position position="698"/>
    </location>
</feature>
<dbReference type="GO" id="GO:0005737">
    <property type="term" value="C:cytoplasm"/>
    <property type="evidence" value="ECO:0007669"/>
    <property type="project" value="TreeGrafter"/>
</dbReference>
<dbReference type="Pfam" id="PF00169">
    <property type="entry name" value="PH"/>
    <property type="match status" value="1"/>
</dbReference>
<dbReference type="InterPro" id="IPR000306">
    <property type="entry name" value="Znf_FYVE"/>
</dbReference>
<evidence type="ECO:0000256" key="7">
    <source>
        <dbReference type="ARBA" id="ARBA00022737"/>
    </source>
</evidence>
<feature type="non-terminal residue" evidence="16">
    <location>
        <position position="1"/>
    </location>
</feature>
<dbReference type="Pfam" id="PF00621">
    <property type="entry name" value="RhoGEF"/>
    <property type="match status" value="1"/>
</dbReference>
<dbReference type="PROSITE" id="PS50010">
    <property type="entry name" value="DH_2"/>
    <property type="match status" value="1"/>
</dbReference>
<dbReference type="SMART" id="SM00325">
    <property type="entry name" value="RhoGEF"/>
    <property type="match status" value="1"/>
</dbReference>
<reference evidence="16 17" key="1">
    <citation type="journal article" date="2021" name="Cell">
        <title>Tracing the genetic footprints of vertebrate landing in non-teleost ray-finned fishes.</title>
        <authorList>
            <person name="Bi X."/>
            <person name="Wang K."/>
            <person name="Yang L."/>
            <person name="Pan H."/>
            <person name="Jiang H."/>
            <person name="Wei Q."/>
            <person name="Fang M."/>
            <person name="Yu H."/>
            <person name="Zhu C."/>
            <person name="Cai Y."/>
            <person name="He Y."/>
            <person name="Gan X."/>
            <person name="Zeng H."/>
            <person name="Yu D."/>
            <person name="Zhu Y."/>
            <person name="Jiang H."/>
            <person name="Qiu Q."/>
            <person name="Yang H."/>
            <person name="Zhang Y.E."/>
            <person name="Wang W."/>
            <person name="Zhu M."/>
            <person name="He S."/>
            <person name="Zhang G."/>
        </authorList>
    </citation>
    <scope>NUCLEOTIDE SEQUENCE [LARGE SCALE GENOMIC DNA]</scope>
    <source>
        <strain evidence="16">Bchr_013</strain>
    </source>
</reference>
<dbReference type="Proteomes" id="UP000886611">
    <property type="component" value="Unassembled WGS sequence"/>
</dbReference>
<dbReference type="GO" id="GO:0005085">
    <property type="term" value="F:guanyl-nucleotide exchange factor activity"/>
    <property type="evidence" value="ECO:0007669"/>
    <property type="project" value="UniProtKB-KW"/>
</dbReference>
<dbReference type="InterPro" id="IPR051092">
    <property type="entry name" value="FYVE_RhoGEF_PH"/>
</dbReference>
<dbReference type="CDD" id="cd00160">
    <property type="entry name" value="RhoGEF"/>
    <property type="match status" value="1"/>
</dbReference>
<evidence type="ECO:0000259" key="13">
    <source>
        <dbReference type="PROSITE" id="PS50003"/>
    </source>
</evidence>
<dbReference type="InterPro" id="IPR055251">
    <property type="entry name" value="SOS1_NGEF_PH"/>
</dbReference>
<sequence>MVGMKPAPALHLQDQRSCHTGILDNTLTTKAQDISQATVLQWKQPKVHREHFEKKSETKQVLQGFGSPRVEIPGPICRNNLKMKDSPQLFKHSAKHPETPSVNSEDHWRGLQSFRKRLSTMKLVRRDTTLSTIEESTKTATKETNEEKLFKISQELLDTEKAYVSRLHLLNQVFYAELLAEARSGGSFPEDVVKQIFSNISTIYQFHSQFFLPDLQKRMDEWATNPRIGDILQKLAPFLKMYGLYVRGFDKAMDLINIWMEKSSQFEEVILGIQKRGICGNLSLQHHMLEPVQRIPRYEMLLKDYLSKLPAGSVDRPDAERSLTIISEAAKHCNAAIDDMEQLEKLWEVYEMLGMDEEMVDPSNKLLKEGAVMKISFRSSSSCKERHLFLFNNMLLYCVPKFSLAGPRFIVRTRLDMDGMQVKELKDAQFPHSFLVSGKLRTLELQARSQDEMEAWIKACQQAIDQNEKKTESFKAAVSSMSEDQQRVPVKGQELGKRAPQWVRDNLVSMCMRCREPFNAIIRRRHHCRACGYVVCWKCSDYKTSLEYDEMRLNRVCLECYTLLEGQTKKKEKEERRRRGILEKEAAEISGQSLMCSFLQMVDKNGKIGAKSWFAISKDEPMILYMYTAPQDVRAQSTIPLLGYEVKELLPGENSCSFQLVQSTQVLTFVAESEEHRELWVKTIHQVAHGQGLWPLDD</sequence>
<evidence type="ECO:0000256" key="6">
    <source>
        <dbReference type="ARBA" id="ARBA00022723"/>
    </source>
</evidence>
<evidence type="ECO:0000313" key="16">
    <source>
        <dbReference type="EMBL" id="KAG2468023.1"/>
    </source>
</evidence>
<dbReference type="GO" id="GO:0042995">
    <property type="term" value="C:cell projection"/>
    <property type="evidence" value="ECO:0007669"/>
    <property type="project" value="UniProtKB-SubCell"/>
</dbReference>
<dbReference type="SUPFAM" id="SSF50729">
    <property type="entry name" value="PH domain-like"/>
    <property type="match status" value="2"/>
</dbReference>
<evidence type="ECO:0000256" key="8">
    <source>
        <dbReference type="ARBA" id="ARBA00022771"/>
    </source>
</evidence>
<keyword evidence="3" id="KW-0963">Cytoplasm</keyword>
<dbReference type="InterPro" id="IPR011993">
    <property type="entry name" value="PH-like_dom_sf"/>
</dbReference>
<evidence type="ECO:0000256" key="11">
    <source>
        <dbReference type="ARBA" id="ARBA00023273"/>
    </source>
</evidence>
<dbReference type="Pfam" id="PF22697">
    <property type="entry name" value="SOS1_NGEF_PH"/>
    <property type="match status" value="1"/>
</dbReference>
<dbReference type="SUPFAM" id="SSF48065">
    <property type="entry name" value="DBL homology domain (DH-domain)"/>
    <property type="match status" value="1"/>
</dbReference>
<organism evidence="16 17">
    <name type="scientific">Polypterus senegalus</name>
    <name type="common">Senegal bichir</name>
    <dbReference type="NCBI Taxonomy" id="55291"/>
    <lineage>
        <taxon>Eukaryota</taxon>
        <taxon>Metazoa</taxon>
        <taxon>Chordata</taxon>
        <taxon>Craniata</taxon>
        <taxon>Vertebrata</taxon>
        <taxon>Euteleostomi</taxon>
        <taxon>Actinopterygii</taxon>
        <taxon>Polypteriformes</taxon>
        <taxon>Polypteridae</taxon>
        <taxon>Polypterus</taxon>
    </lineage>
</organism>
<dbReference type="Gene3D" id="1.20.900.10">
    <property type="entry name" value="Dbl homology (DH) domain"/>
    <property type="match status" value="1"/>
</dbReference>
<dbReference type="EMBL" id="JAATIS010000485">
    <property type="protein sequence ID" value="KAG2468023.1"/>
    <property type="molecule type" value="Genomic_DNA"/>
</dbReference>
<protein>
    <submittedName>
        <fullName evidence="16">FGD2 protein</fullName>
    </submittedName>
</protein>
<keyword evidence="5" id="KW-0344">Guanine-nucleotide releasing factor</keyword>
<dbReference type="SMART" id="SM00233">
    <property type="entry name" value="PH"/>
    <property type="match status" value="2"/>
</dbReference>
<dbReference type="FunFam" id="1.20.900.10:FF:000013">
    <property type="entry name" value="FYVE, RhoGEF and PH domain-containing protein 4"/>
    <property type="match status" value="1"/>
</dbReference>
<feature type="domain" description="FYVE-type" evidence="15">
    <location>
        <begin position="505"/>
        <end position="565"/>
    </location>
</feature>
<proteinExistence type="predicted"/>
<evidence type="ECO:0000259" key="15">
    <source>
        <dbReference type="PROSITE" id="PS50178"/>
    </source>
</evidence>
<keyword evidence="8 12" id="KW-0863">Zinc-finger</keyword>
<dbReference type="Gene3D" id="3.30.40.10">
    <property type="entry name" value="Zinc/RING finger domain, C3HC4 (zinc finger)"/>
    <property type="match status" value="1"/>
</dbReference>
<keyword evidence="17" id="KW-1185">Reference proteome</keyword>
<feature type="domain" description="PH" evidence="13">
    <location>
        <begin position="365"/>
        <end position="465"/>
    </location>
</feature>
<gene>
    <name evidence="16" type="primary">Fgd2</name>
    <name evidence="16" type="ORF">GTO96_0015364</name>
</gene>
<accession>A0A8X7XGY9</accession>
<dbReference type="PANTHER" id="PTHR12673:SF82">
    <property type="entry name" value="FYVE, RHOGEF AND PH DOMAIN-CONTAINING PROTEIN 2"/>
    <property type="match status" value="1"/>
</dbReference>
<evidence type="ECO:0000313" key="17">
    <source>
        <dbReference type="Proteomes" id="UP000886611"/>
    </source>
</evidence>
<dbReference type="Gene3D" id="2.30.29.30">
    <property type="entry name" value="Pleckstrin-homology domain (PH domain)/Phosphotyrosine-binding domain (PTB)"/>
    <property type="match status" value="2"/>
</dbReference>
<dbReference type="GO" id="GO:0007010">
    <property type="term" value="P:cytoskeleton organization"/>
    <property type="evidence" value="ECO:0007669"/>
    <property type="project" value="TreeGrafter"/>
</dbReference>